<dbReference type="InParanoid" id="A0A371RHF2"/>
<dbReference type="PROSITE" id="PS00449">
    <property type="entry name" value="ATPASE_A"/>
    <property type="match status" value="1"/>
</dbReference>
<feature type="transmembrane region" description="Helical" evidence="11">
    <location>
        <begin position="250"/>
        <end position="275"/>
    </location>
</feature>
<dbReference type="PANTHER" id="PTHR11410">
    <property type="entry name" value="ATP SYNTHASE SUBUNIT A"/>
    <property type="match status" value="1"/>
</dbReference>
<dbReference type="FunCoup" id="A0A371RHF2">
    <property type="interactions" value="334"/>
</dbReference>
<evidence type="ECO:0000256" key="12">
    <source>
        <dbReference type="RuleBase" id="RU000483"/>
    </source>
</evidence>
<keyword evidence="5 11" id="KW-0812">Transmembrane</keyword>
<dbReference type="CDD" id="cd00310">
    <property type="entry name" value="ATP-synt_Fo_a_6"/>
    <property type="match status" value="1"/>
</dbReference>
<keyword evidence="8 11" id="KW-0406">Ion transport</keyword>
<feature type="transmembrane region" description="Helical" evidence="11">
    <location>
        <begin position="148"/>
        <end position="168"/>
    </location>
</feature>
<dbReference type="GO" id="GO:0005886">
    <property type="term" value="C:plasma membrane"/>
    <property type="evidence" value="ECO:0007669"/>
    <property type="project" value="UniProtKB-SubCell"/>
</dbReference>
<dbReference type="PRINTS" id="PR00123">
    <property type="entry name" value="ATPASEA"/>
</dbReference>
<dbReference type="HAMAP" id="MF_01393">
    <property type="entry name" value="ATP_synth_a_bact"/>
    <property type="match status" value="1"/>
</dbReference>
<evidence type="ECO:0000256" key="1">
    <source>
        <dbReference type="ARBA" id="ARBA00004141"/>
    </source>
</evidence>
<dbReference type="GO" id="GO:0046933">
    <property type="term" value="F:proton-transporting ATP synthase activity, rotational mechanism"/>
    <property type="evidence" value="ECO:0007669"/>
    <property type="project" value="UniProtKB-UniRule"/>
</dbReference>
<reference evidence="13 14" key="1">
    <citation type="submission" date="2018-08" db="EMBL/GenBank/DDBJ databases">
        <title>Parvularcula sp. SM1705, isolated from surface water of the South Sea China.</title>
        <authorList>
            <person name="Sun L."/>
        </authorList>
    </citation>
    <scope>NUCLEOTIDE SEQUENCE [LARGE SCALE GENOMIC DNA]</scope>
    <source>
        <strain evidence="13 14">SM1705</strain>
    </source>
</reference>
<comment type="caution">
    <text evidence="13">The sequence shown here is derived from an EMBL/GenBank/DDBJ whole genome shotgun (WGS) entry which is preliminary data.</text>
</comment>
<feature type="transmembrane region" description="Helical" evidence="11">
    <location>
        <begin position="56"/>
        <end position="73"/>
    </location>
</feature>
<keyword evidence="9 11" id="KW-0472">Membrane</keyword>
<evidence type="ECO:0000256" key="5">
    <source>
        <dbReference type="ARBA" id="ARBA00022692"/>
    </source>
</evidence>
<keyword evidence="10 11" id="KW-0066">ATP synthesis</keyword>
<comment type="similarity">
    <text evidence="2 11 12">Belongs to the ATPase A chain family.</text>
</comment>
<keyword evidence="7 11" id="KW-1133">Transmembrane helix</keyword>
<proteinExistence type="inferred from homology"/>
<dbReference type="Proteomes" id="UP000264589">
    <property type="component" value="Unassembled WGS sequence"/>
</dbReference>
<keyword evidence="11" id="KW-1003">Cell membrane</keyword>
<dbReference type="Gene3D" id="1.20.120.220">
    <property type="entry name" value="ATP synthase, F0 complex, subunit A"/>
    <property type="match status" value="1"/>
</dbReference>
<evidence type="ECO:0000256" key="6">
    <source>
        <dbReference type="ARBA" id="ARBA00022781"/>
    </source>
</evidence>
<feature type="transmembrane region" description="Helical" evidence="11">
    <location>
        <begin position="219"/>
        <end position="244"/>
    </location>
</feature>
<evidence type="ECO:0000256" key="11">
    <source>
        <dbReference type="HAMAP-Rule" id="MF_01393"/>
    </source>
</evidence>
<evidence type="ECO:0000256" key="2">
    <source>
        <dbReference type="ARBA" id="ARBA00006810"/>
    </source>
</evidence>
<name>A0A371RHF2_9PROT</name>
<gene>
    <name evidence="11" type="primary">atpB</name>
    <name evidence="13" type="ORF">DX908_06055</name>
</gene>
<evidence type="ECO:0000256" key="8">
    <source>
        <dbReference type="ARBA" id="ARBA00023065"/>
    </source>
</evidence>
<organism evidence="13 14">
    <name type="scientific">Parvularcula marina</name>
    <dbReference type="NCBI Taxonomy" id="2292771"/>
    <lineage>
        <taxon>Bacteria</taxon>
        <taxon>Pseudomonadati</taxon>
        <taxon>Pseudomonadota</taxon>
        <taxon>Alphaproteobacteria</taxon>
        <taxon>Parvularculales</taxon>
        <taxon>Parvularculaceae</taxon>
        <taxon>Parvularcula</taxon>
    </lineage>
</organism>
<evidence type="ECO:0000256" key="9">
    <source>
        <dbReference type="ARBA" id="ARBA00023136"/>
    </source>
</evidence>
<feature type="transmembrane region" description="Helical" evidence="11">
    <location>
        <begin position="109"/>
        <end position="128"/>
    </location>
</feature>
<protein>
    <recommendedName>
        <fullName evidence="11 12">ATP synthase subunit a</fullName>
    </recommendedName>
    <alternativeName>
        <fullName evidence="11">ATP synthase F0 sector subunit a</fullName>
    </alternativeName>
    <alternativeName>
        <fullName evidence="11">F-ATPase subunit 6</fullName>
    </alternativeName>
</protein>
<evidence type="ECO:0000313" key="14">
    <source>
        <dbReference type="Proteomes" id="UP000264589"/>
    </source>
</evidence>
<sequence>MAGALIDGLAQLLRNTPLMNPARAEGPLEQFEIVRLIPLPVNAHGPIDLSITNSTLWMFIGIGTAILFFTLATRRLQLVPGGMQSMGEMFYEFISKMLRDAVGEEGRAFFPYIFTLFVFIFMSNFLGLLPTIPGTPHGWHVFTPTSHIIVTITLAMLSILIVLIVGFVKNGLGFLKLFVPSGVPWWLMPLITPIEIISFLSRPISLSVRLFANMLAGHMVLKVFAGFVTGLIAAGGALTALAIVPLFGMVGIFILEFLVAFLQAFVFAVLSCVYLNDALHPSH</sequence>
<dbReference type="AlphaFoldDB" id="A0A371RHF2"/>
<dbReference type="SUPFAM" id="SSF81336">
    <property type="entry name" value="F1F0 ATP synthase subunit A"/>
    <property type="match status" value="1"/>
</dbReference>
<keyword evidence="6 11" id="KW-0375">Hydrogen ion transport</keyword>
<dbReference type="GO" id="GO:0045259">
    <property type="term" value="C:proton-transporting ATP synthase complex"/>
    <property type="evidence" value="ECO:0007669"/>
    <property type="project" value="UniProtKB-KW"/>
</dbReference>
<accession>A0A371RHF2</accession>
<keyword evidence="4 11" id="KW-0138">CF(0)</keyword>
<dbReference type="InterPro" id="IPR045083">
    <property type="entry name" value="ATP_synth_F0_asu_bact/mt"/>
</dbReference>
<keyword evidence="3 11" id="KW-0813">Transport</keyword>
<comment type="function">
    <text evidence="11 12">Key component of the proton channel; it plays a direct role in the translocation of protons across the membrane.</text>
</comment>
<dbReference type="Pfam" id="PF00119">
    <property type="entry name" value="ATP-synt_A"/>
    <property type="match status" value="1"/>
</dbReference>
<dbReference type="NCBIfam" id="NF004482">
    <property type="entry name" value="PRK05815.2-4"/>
    <property type="match status" value="1"/>
</dbReference>
<dbReference type="InterPro" id="IPR000568">
    <property type="entry name" value="ATP_synth_F0_asu"/>
</dbReference>
<comment type="subcellular location">
    <subcellularLocation>
        <location evidence="11 12">Cell membrane</location>
        <topology evidence="11 12">Multi-pass membrane protein</topology>
    </subcellularLocation>
    <subcellularLocation>
        <location evidence="1">Membrane</location>
        <topology evidence="1">Multi-pass membrane protein</topology>
    </subcellularLocation>
</comment>
<evidence type="ECO:0000256" key="7">
    <source>
        <dbReference type="ARBA" id="ARBA00022989"/>
    </source>
</evidence>
<evidence type="ECO:0000256" key="3">
    <source>
        <dbReference type="ARBA" id="ARBA00022448"/>
    </source>
</evidence>
<dbReference type="InterPro" id="IPR023011">
    <property type="entry name" value="ATP_synth_F0_asu_AS"/>
</dbReference>
<evidence type="ECO:0000256" key="4">
    <source>
        <dbReference type="ARBA" id="ARBA00022547"/>
    </source>
</evidence>
<evidence type="ECO:0000313" key="13">
    <source>
        <dbReference type="EMBL" id="RFB04883.1"/>
    </source>
</evidence>
<dbReference type="InterPro" id="IPR035908">
    <property type="entry name" value="F0_ATP_A_sf"/>
</dbReference>
<evidence type="ECO:0000256" key="10">
    <source>
        <dbReference type="ARBA" id="ARBA00023310"/>
    </source>
</evidence>
<dbReference type="PANTHER" id="PTHR11410:SF0">
    <property type="entry name" value="ATP SYNTHASE SUBUNIT A"/>
    <property type="match status" value="1"/>
</dbReference>
<keyword evidence="14" id="KW-1185">Reference proteome</keyword>
<dbReference type="NCBIfam" id="TIGR01131">
    <property type="entry name" value="ATP_synt_6_or_A"/>
    <property type="match status" value="1"/>
</dbReference>
<dbReference type="OrthoDB" id="9809130at2"/>
<dbReference type="EMBL" id="QUQO01000001">
    <property type="protein sequence ID" value="RFB04883.1"/>
    <property type="molecule type" value="Genomic_DNA"/>
</dbReference>